<dbReference type="OrthoDB" id="9782252at2"/>
<evidence type="ECO:0000313" key="2">
    <source>
        <dbReference type="EMBL" id="ROQ01805.1"/>
    </source>
</evidence>
<dbReference type="Gene3D" id="3.30.160.100">
    <property type="entry name" value="Ribosome hibernation promotion factor-like"/>
    <property type="match status" value="1"/>
</dbReference>
<evidence type="ECO:0000259" key="1">
    <source>
        <dbReference type="PROSITE" id="PS51857"/>
    </source>
</evidence>
<dbReference type="InterPro" id="IPR003489">
    <property type="entry name" value="RHF/RaiA"/>
</dbReference>
<dbReference type="PROSITE" id="PS51857">
    <property type="entry name" value="CSD_2"/>
    <property type="match status" value="1"/>
</dbReference>
<dbReference type="SUPFAM" id="SSF69754">
    <property type="entry name" value="Ribosome binding protein Y (YfiA homologue)"/>
    <property type="match status" value="1"/>
</dbReference>
<protein>
    <submittedName>
        <fullName evidence="2">Putative cold-shock DNA-binding protein</fullName>
    </submittedName>
</protein>
<dbReference type="SUPFAM" id="SSF50249">
    <property type="entry name" value="Nucleic acid-binding proteins"/>
    <property type="match status" value="1"/>
</dbReference>
<dbReference type="InterPro" id="IPR012340">
    <property type="entry name" value="NA-bd_OB-fold"/>
</dbReference>
<gene>
    <name evidence="2" type="ORF">EDC65_0992</name>
</gene>
<sequence length="194" mass="21797">MQIPLQITFRNIDSSESVEARVRDRLDRLSRFKDRITSCRVAIEAVRRQNVVKLFKVRVDITYPGGEIAVAREHHDAQSHEGVYHAINDAFEAARRQLADKAERMAGIVKSHEVPTHGIVDRIFAHEGYGFVRMPDGQEVYFHRNAVVDDGFGGLEVGHKVRCEVAEGEGIKGAQASTVRPINHNPPPVERVRA</sequence>
<dbReference type="Pfam" id="PF00313">
    <property type="entry name" value="CSD"/>
    <property type="match status" value="1"/>
</dbReference>
<dbReference type="InterPro" id="IPR002059">
    <property type="entry name" value="CSP_DNA-bd"/>
</dbReference>
<dbReference type="InterPro" id="IPR011129">
    <property type="entry name" value="CSD"/>
</dbReference>
<dbReference type="AlphaFoldDB" id="A0A3N1MFA3"/>
<dbReference type="EMBL" id="RJKX01000011">
    <property type="protein sequence ID" value="ROQ01805.1"/>
    <property type="molecule type" value="Genomic_DNA"/>
</dbReference>
<keyword evidence="2" id="KW-0238">DNA-binding</keyword>
<reference evidence="2 3" key="1">
    <citation type="submission" date="2018-11" db="EMBL/GenBank/DDBJ databases">
        <title>Genomic Encyclopedia of Type Strains, Phase IV (KMG-IV): sequencing the most valuable type-strain genomes for metagenomic binning, comparative biology and taxonomic classification.</title>
        <authorList>
            <person name="Goeker M."/>
        </authorList>
    </citation>
    <scope>NUCLEOTIDE SEQUENCE [LARGE SCALE GENOMIC DNA]</scope>
    <source>
        <strain evidence="2 3">DSM 5900</strain>
    </source>
</reference>
<accession>A0A3N1MFA3</accession>
<dbReference type="Proteomes" id="UP000278222">
    <property type="component" value="Unassembled WGS sequence"/>
</dbReference>
<name>A0A3N1MFA3_9PROT</name>
<feature type="domain" description="CSD" evidence="1">
    <location>
        <begin position="115"/>
        <end position="181"/>
    </location>
</feature>
<dbReference type="RefSeq" id="WP_123688534.1">
    <property type="nucleotide sequence ID" value="NZ_AP019700.1"/>
</dbReference>
<evidence type="ECO:0000313" key="3">
    <source>
        <dbReference type="Proteomes" id="UP000278222"/>
    </source>
</evidence>
<dbReference type="Gene3D" id="2.40.50.140">
    <property type="entry name" value="Nucleic acid-binding proteins"/>
    <property type="match status" value="1"/>
</dbReference>
<keyword evidence="3" id="KW-1185">Reference proteome</keyword>
<comment type="caution">
    <text evidence="2">The sequence shown here is derived from an EMBL/GenBank/DDBJ whole genome shotgun (WGS) entry which is preliminary data.</text>
</comment>
<dbReference type="GO" id="GO:0003677">
    <property type="term" value="F:DNA binding"/>
    <property type="evidence" value="ECO:0007669"/>
    <property type="project" value="UniProtKB-KW"/>
</dbReference>
<proteinExistence type="predicted"/>
<dbReference type="GO" id="GO:0005829">
    <property type="term" value="C:cytosol"/>
    <property type="evidence" value="ECO:0007669"/>
    <property type="project" value="UniProtKB-ARBA"/>
</dbReference>
<dbReference type="SMART" id="SM00357">
    <property type="entry name" value="CSP"/>
    <property type="match status" value="1"/>
</dbReference>
<dbReference type="Pfam" id="PF02482">
    <property type="entry name" value="Ribosomal_S30AE"/>
    <property type="match status" value="1"/>
</dbReference>
<dbReference type="InterPro" id="IPR036567">
    <property type="entry name" value="RHF-like"/>
</dbReference>
<organism evidence="2 3">
    <name type="scientific">Stella humosa</name>
    <dbReference type="NCBI Taxonomy" id="94"/>
    <lineage>
        <taxon>Bacteria</taxon>
        <taxon>Pseudomonadati</taxon>
        <taxon>Pseudomonadota</taxon>
        <taxon>Alphaproteobacteria</taxon>
        <taxon>Rhodospirillales</taxon>
        <taxon>Stellaceae</taxon>
        <taxon>Stella</taxon>
    </lineage>
</organism>